<feature type="region of interest" description="Disordered" evidence="6">
    <location>
        <begin position="1"/>
        <end position="22"/>
    </location>
</feature>
<feature type="transmembrane region" description="Helical" evidence="7">
    <location>
        <begin position="737"/>
        <end position="756"/>
    </location>
</feature>
<dbReference type="InterPro" id="IPR050545">
    <property type="entry name" value="Mycobact_MmpL"/>
</dbReference>
<protein>
    <submittedName>
        <fullName evidence="9">MMPL family transporter</fullName>
    </submittedName>
</protein>
<organism evidence="9 10">
    <name type="scientific">Streptomyces heilongjiangensis</name>
    <dbReference type="NCBI Taxonomy" id="945052"/>
    <lineage>
        <taxon>Bacteria</taxon>
        <taxon>Bacillati</taxon>
        <taxon>Actinomycetota</taxon>
        <taxon>Actinomycetes</taxon>
        <taxon>Kitasatosporales</taxon>
        <taxon>Streptomycetaceae</taxon>
        <taxon>Streptomyces</taxon>
    </lineage>
</organism>
<dbReference type="Gene3D" id="1.20.1640.10">
    <property type="entry name" value="Multidrug efflux transporter AcrB transmembrane domain"/>
    <property type="match status" value="2"/>
</dbReference>
<keyword evidence="4 7" id="KW-1133">Transmembrane helix</keyword>
<accession>A0ABW1BC67</accession>
<feature type="transmembrane region" description="Helical" evidence="7">
    <location>
        <begin position="311"/>
        <end position="328"/>
    </location>
</feature>
<feature type="transmembrane region" description="Helical" evidence="7">
    <location>
        <begin position="712"/>
        <end position="731"/>
    </location>
</feature>
<keyword evidence="2" id="KW-1003">Cell membrane</keyword>
<feature type="domain" description="SSD" evidence="8">
    <location>
        <begin position="226"/>
        <end position="361"/>
    </location>
</feature>
<feature type="transmembrane region" description="Helical" evidence="7">
    <location>
        <begin position="663"/>
        <end position="684"/>
    </location>
</feature>
<dbReference type="InterPro" id="IPR004869">
    <property type="entry name" value="MMPL_dom"/>
</dbReference>
<keyword evidence="3 7" id="KW-0812">Transmembrane</keyword>
<dbReference type="SUPFAM" id="SSF82866">
    <property type="entry name" value="Multidrug efflux transporter AcrB transmembrane domain"/>
    <property type="match status" value="2"/>
</dbReference>
<evidence type="ECO:0000256" key="7">
    <source>
        <dbReference type="SAM" id="Phobius"/>
    </source>
</evidence>
<sequence>MTPIADPPGEGGSSGSPRRTRPARPVRWSTWVARRRWWMLSFWGVVLVASAAAYPHLISSLAASDYSVTGSDSQQVSQLLETDFPSAGAEQDLIVFDSDTLTIEDQEYAGVVDRVVKAVRDEPGVTSVLSPTDPGMRTALSRGNAAVASVGLSGDDRERGDRAADLQDTVREAAGDGPVRAYLTGYSPTANDLTEVENADVERAESIGVPIAFLVLLVALAALVASLIPLITAVVSLTTTFGVLSVLTTVTVFDAFLLSIVTMIGVGISIDYSLFILFRFREELVRAKAAGHPDAVTRAVGRAMSTSGRTIAFSGVIVAISLLSLLVVDSPLFHGIALGAVLVVLCTLLVAWTMLPALLAALGERVDRGALPRRLRPEDETADPTGKPGGWERWARTVLARPWMALPAAALLILFTLPTAGIKLGIDLGISAISDEPSGKGAAILAEEFSAGALSPIQILASHEGSGPLDADDLRTIDTMTRSLAKDPRVADVSSVTTLLRQTTGSVTPQALQQLERNPQAQPVLAQTVNLGAGSNRTVITVVPEAAVDSSEATDLVKDLRDGTIPALTAAGGPTMLVGGETAQFADLSDETLGKLPLVMGMVLALSFGYLTVIFRSLLLPLKAVLMNLLVTFAAFGITTWVFQKGHLEGLFDFTSVGFVQVYLPIMVFALLFGLSMDYEVFLIGRMREEYLRTHDNDRAVAKGLAHTARPIAAAAVIMAAVFGCFLVADVLELKEFGLALAVAVLLDATLVRLLLVPAFMKVAGRANWWLPAFLDRHLPRVDLD</sequence>
<keyword evidence="10" id="KW-1185">Reference proteome</keyword>
<evidence type="ECO:0000256" key="3">
    <source>
        <dbReference type="ARBA" id="ARBA00022692"/>
    </source>
</evidence>
<evidence type="ECO:0000256" key="2">
    <source>
        <dbReference type="ARBA" id="ARBA00022475"/>
    </source>
</evidence>
<evidence type="ECO:0000313" key="10">
    <source>
        <dbReference type="Proteomes" id="UP001596112"/>
    </source>
</evidence>
<evidence type="ECO:0000256" key="5">
    <source>
        <dbReference type="ARBA" id="ARBA00023136"/>
    </source>
</evidence>
<dbReference type="Pfam" id="PF03176">
    <property type="entry name" value="MMPL"/>
    <property type="match status" value="2"/>
</dbReference>
<dbReference type="InterPro" id="IPR000731">
    <property type="entry name" value="SSD"/>
</dbReference>
<feature type="transmembrane region" description="Helical" evidence="7">
    <location>
        <begin position="255"/>
        <end position="278"/>
    </location>
</feature>
<dbReference type="PROSITE" id="PS50156">
    <property type="entry name" value="SSD"/>
    <property type="match status" value="1"/>
</dbReference>
<dbReference type="PANTHER" id="PTHR33406:SF13">
    <property type="entry name" value="MEMBRANE PROTEIN YDFJ"/>
    <property type="match status" value="1"/>
</dbReference>
<evidence type="ECO:0000256" key="4">
    <source>
        <dbReference type="ARBA" id="ARBA00022989"/>
    </source>
</evidence>
<keyword evidence="5 7" id="KW-0472">Membrane</keyword>
<feature type="transmembrane region" description="Helical" evidence="7">
    <location>
        <begin position="625"/>
        <end position="643"/>
    </location>
</feature>
<proteinExistence type="predicted"/>
<evidence type="ECO:0000256" key="1">
    <source>
        <dbReference type="ARBA" id="ARBA00004651"/>
    </source>
</evidence>
<dbReference type="RefSeq" id="WP_272168410.1">
    <property type="nucleotide sequence ID" value="NZ_JAQOSL010000003.1"/>
</dbReference>
<feature type="transmembrane region" description="Helical" evidence="7">
    <location>
        <begin position="37"/>
        <end position="57"/>
    </location>
</feature>
<evidence type="ECO:0000259" key="8">
    <source>
        <dbReference type="PROSITE" id="PS50156"/>
    </source>
</evidence>
<feature type="transmembrane region" description="Helical" evidence="7">
    <location>
        <begin position="598"/>
        <end position="618"/>
    </location>
</feature>
<gene>
    <name evidence="9" type="ORF">ACFQGO_21385</name>
</gene>
<reference evidence="10" key="1">
    <citation type="journal article" date="2019" name="Int. J. Syst. Evol. Microbiol.">
        <title>The Global Catalogue of Microorganisms (GCM) 10K type strain sequencing project: providing services to taxonomists for standard genome sequencing and annotation.</title>
        <authorList>
            <consortium name="The Broad Institute Genomics Platform"/>
            <consortium name="The Broad Institute Genome Sequencing Center for Infectious Disease"/>
            <person name="Wu L."/>
            <person name="Ma J."/>
        </authorList>
    </citation>
    <scope>NUCLEOTIDE SEQUENCE [LARGE SCALE GENOMIC DNA]</scope>
    <source>
        <strain evidence="10">JCM 9918</strain>
    </source>
</reference>
<feature type="transmembrane region" description="Helical" evidence="7">
    <location>
        <begin position="211"/>
        <end position="235"/>
    </location>
</feature>
<evidence type="ECO:0000256" key="6">
    <source>
        <dbReference type="SAM" id="MobiDB-lite"/>
    </source>
</evidence>
<dbReference type="Proteomes" id="UP001596112">
    <property type="component" value="Unassembled WGS sequence"/>
</dbReference>
<dbReference type="PANTHER" id="PTHR33406">
    <property type="entry name" value="MEMBRANE PROTEIN MJ1562-RELATED"/>
    <property type="match status" value="1"/>
</dbReference>
<comment type="caution">
    <text evidence="9">The sequence shown here is derived from an EMBL/GenBank/DDBJ whole genome shotgun (WGS) entry which is preliminary data.</text>
</comment>
<comment type="subcellular location">
    <subcellularLocation>
        <location evidence="1">Cell membrane</location>
        <topology evidence="1">Multi-pass membrane protein</topology>
    </subcellularLocation>
</comment>
<evidence type="ECO:0000313" key="9">
    <source>
        <dbReference type="EMBL" id="MFC5810025.1"/>
    </source>
</evidence>
<feature type="transmembrane region" description="Helical" evidence="7">
    <location>
        <begin position="334"/>
        <end position="363"/>
    </location>
</feature>
<name>A0ABW1BC67_9ACTN</name>
<dbReference type="EMBL" id="JBHSNZ010000014">
    <property type="protein sequence ID" value="MFC5810025.1"/>
    <property type="molecule type" value="Genomic_DNA"/>
</dbReference>
<feature type="transmembrane region" description="Helical" evidence="7">
    <location>
        <begin position="403"/>
        <end position="426"/>
    </location>
</feature>